<comment type="cofactor">
    <cofactor evidence="1 4">
        <name>a divalent metal cation</name>
        <dbReference type="ChEBI" id="CHEBI:60240"/>
    </cofactor>
</comment>
<dbReference type="GO" id="GO:0005737">
    <property type="term" value="C:cytoplasm"/>
    <property type="evidence" value="ECO:0007669"/>
    <property type="project" value="UniProtKB-SubCell"/>
</dbReference>
<comment type="subcellular location">
    <subcellularLocation>
        <location evidence="4">Cytoplasm</location>
    </subcellularLocation>
</comment>
<keyword evidence="3 4" id="KW-0546">Nucleotide metabolism</keyword>
<evidence type="ECO:0000313" key="6">
    <source>
        <dbReference type="Proteomes" id="UP000062788"/>
    </source>
</evidence>
<dbReference type="HAMAP" id="MF_00528">
    <property type="entry name" value="Maf"/>
    <property type="match status" value="1"/>
</dbReference>
<dbReference type="EMBL" id="LOWA01000042">
    <property type="protein sequence ID" value="KVE25319.1"/>
    <property type="molecule type" value="Genomic_DNA"/>
</dbReference>
<accession>A0A103DYZ0</accession>
<dbReference type="NCBIfam" id="TIGR00172">
    <property type="entry name" value="maf"/>
    <property type="match status" value="1"/>
</dbReference>
<dbReference type="PANTHER" id="PTHR43213:SF5">
    <property type="entry name" value="BIFUNCTIONAL DTTP_UTP PYROPHOSPHATASE_METHYLTRANSFERASE PROTEIN-RELATED"/>
    <property type="match status" value="1"/>
</dbReference>
<dbReference type="OrthoDB" id="9813694at2"/>
<comment type="catalytic activity">
    <reaction evidence="4">
        <text>N(7)-methyl-GTP + H2O = N(7)-methyl-GMP + diphosphate + H(+)</text>
        <dbReference type="Rhea" id="RHEA:58744"/>
        <dbReference type="ChEBI" id="CHEBI:15377"/>
        <dbReference type="ChEBI" id="CHEBI:15378"/>
        <dbReference type="ChEBI" id="CHEBI:33019"/>
        <dbReference type="ChEBI" id="CHEBI:58285"/>
        <dbReference type="ChEBI" id="CHEBI:87133"/>
    </reaction>
</comment>
<sequence length="226" mass="23985">MPDNACRPPRLILASSSRYRRALLERLRVPFDVVTPAVDETPHPHETPSATALRLAADKARAAAERVAADSRGGPAGQTGFDGVLVIGSDQVATFDGLQIGKPGSHARALAQLQAMRGREVEFHSALCLYDSRRGTLQTENIVTRVRFRSLSDVELDAYLHAETPYDVAGSAKSEGLGIALLDAIDSDDPTALVGLPLIALTRMLLTAGYPLFGAQAQAATGDATQ</sequence>
<dbReference type="PIRSF" id="PIRSF006305">
    <property type="entry name" value="Maf"/>
    <property type="match status" value="1"/>
</dbReference>
<protein>
    <recommendedName>
        <fullName evidence="4">7-methyl-GTP pyrophosphatase</fullName>
        <shortName evidence="4">m(7)GTP pyrophosphatase</shortName>
        <ecNumber evidence="4">3.6.1.-</ecNumber>
    </recommendedName>
</protein>
<comment type="function">
    <text evidence="4">Nucleoside triphosphate pyrophosphatase that hydrolyzes 7-methyl-GTP (m(7)GTP). May have a dual role in cell division arrest and in preventing the incorporation of modified nucleotides into cellular nucleic acids.</text>
</comment>
<reference evidence="5 6" key="1">
    <citation type="submission" date="2015-11" db="EMBL/GenBank/DDBJ databases">
        <title>Expanding the genomic diversity of Burkholderia species for the development of highly accurate diagnostics.</title>
        <authorList>
            <person name="Sahl J."/>
            <person name="Keim P."/>
            <person name="Wagner D."/>
        </authorList>
    </citation>
    <scope>NUCLEOTIDE SEQUENCE [LARGE SCALE GENOMIC DNA]</scope>
    <source>
        <strain evidence="5 6">TSV85</strain>
    </source>
</reference>
<proteinExistence type="inferred from homology"/>
<dbReference type="Gene3D" id="3.90.950.10">
    <property type="match status" value="1"/>
</dbReference>
<evidence type="ECO:0000256" key="3">
    <source>
        <dbReference type="ARBA" id="ARBA00023080"/>
    </source>
</evidence>
<keyword evidence="2 4" id="KW-0378">Hydrolase</keyword>
<feature type="site" description="Important for substrate specificity" evidence="4">
    <location>
        <position position="91"/>
    </location>
</feature>
<evidence type="ECO:0000256" key="1">
    <source>
        <dbReference type="ARBA" id="ARBA00001968"/>
    </source>
</evidence>
<dbReference type="EC" id="3.6.1.-" evidence="4"/>
<comment type="similarity">
    <text evidence="4">Belongs to the Maf family. YceF subfamily.</text>
</comment>
<dbReference type="Pfam" id="PF02545">
    <property type="entry name" value="Maf"/>
    <property type="match status" value="1"/>
</dbReference>
<dbReference type="Proteomes" id="UP000062788">
    <property type="component" value="Unassembled WGS sequence"/>
</dbReference>
<dbReference type="RefSeq" id="WP_059519169.1">
    <property type="nucleotide sequence ID" value="NZ_LOWA01000042.1"/>
</dbReference>
<feature type="site" description="Important for substrate specificity" evidence="4">
    <location>
        <position position="175"/>
    </location>
</feature>
<organism evidence="5 6">
    <name type="scientific">Burkholderia singularis</name>
    <dbReference type="NCBI Taxonomy" id="1503053"/>
    <lineage>
        <taxon>Bacteria</taxon>
        <taxon>Pseudomonadati</taxon>
        <taxon>Pseudomonadota</taxon>
        <taxon>Betaproteobacteria</taxon>
        <taxon>Burkholderiales</taxon>
        <taxon>Burkholderiaceae</taxon>
        <taxon>Burkholderia</taxon>
        <taxon>pseudomallei group</taxon>
    </lineage>
</organism>
<dbReference type="SUPFAM" id="SSF52972">
    <property type="entry name" value="ITPase-like"/>
    <property type="match status" value="1"/>
</dbReference>
<evidence type="ECO:0000256" key="4">
    <source>
        <dbReference type="HAMAP-Rule" id="MF_00528"/>
    </source>
</evidence>
<dbReference type="GO" id="GO:0047429">
    <property type="term" value="F:nucleoside triphosphate diphosphatase activity"/>
    <property type="evidence" value="ECO:0007669"/>
    <property type="project" value="InterPro"/>
</dbReference>
<name>A0A103DYZ0_9BURK</name>
<evidence type="ECO:0000256" key="2">
    <source>
        <dbReference type="ARBA" id="ARBA00022801"/>
    </source>
</evidence>
<dbReference type="PANTHER" id="PTHR43213">
    <property type="entry name" value="BIFUNCTIONAL DTTP/UTP PYROPHOSPHATASE/METHYLTRANSFERASE PROTEIN-RELATED"/>
    <property type="match status" value="1"/>
</dbReference>
<evidence type="ECO:0000313" key="5">
    <source>
        <dbReference type="EMBL" id="KVE25319.1"/>
    </source>
</evidence>
<feature type="site" description="Important for substrate specificity" evidence="4">
    <location>
        <position position="19"/>
    </location>
</feature>
<dbReference type="GO" id="GO:0009117">
    <property type="term" value="P:nucleotide metabolic process"/>
    <property type="evidence" value="ECO:0007669"/>
    <property type="project" value="UniProtKB-KW"/>
</dbReference>
<feature type="active site" description="Proton acceptor" evidence="4">
    <location>
        <position position="90"/>
    </location>
</feature>
<comment type="caution">
    <text evidence="4">Lacks conserved residue(s) required for the propagation of feature annotation.</text>
</comment>
<dbReference type="InterPro" id="IPR003697">
    <property type="entry name" value="Maf-like"/>
</dbReference>
<keyword evidence="6" id="KW-1185">Reference proteome</keyword>
<gene>
    <name evidence="5" type="ORF">WS67_18815</name>
</gene>
<comment type="caution">
    <text evidence="5">The sequence shown here is derived from an EMBL/GenBank/DDBJ whole genome shotgun (WGS) entry which is preliminary data.</text>
</comment>
<dbReference type="AlphaFoldDB" id="A0A103DYZ0"/>
<dbReference type="InterPro" id="IPR029001">
    <property type="entry name" value="ITPase-like_fam"/>
</dbReference>
<keyword evidence="4" id="KW-0963">Cytoplasm</keyword>
<dbReference type="CDD" id="cd00555">
    <property type="entry name" value="Maf"/>
    <property type="match status" value="1"/>
</dbReference>